<keyword evidence="2" id="KW-0472">Membrane</keyword>
<organism evidence="3">
    <name type="scientific">bioreactor metagenome</name>
    <dbReference type="NCBI Taxonomy" id="1076179"/>
    <lineage>
        <taxon>unclassified sequences</taxon>
        <taxon>metagenomes</taxon>
        <taxon>ecological metagenomes</taxon>
    </lineage>
</organism>
<dbReference type="AlphaFoldDB" id="A0A645FB48"/>
<comment type="caution">
    <text evidence="3">The sequence shown here is derived from an EMBL/GenBank/DDBJ whole genome shotgun (WGS) entry which is preliminary data.</text>
</comment>
<protein>
    <submittedName>
        <fullName evidence="3">Uncharacterized protein</fullName>
    </submittedName>
</protein>
<evidence type="ECO:0000256" key="1">
    <source>
        <dbReference type="SAM" id="MobiDB-lite"/>
    </source>
</evidence>
<name>A0A645FB48_9ZZZZ</name>
<sequence>MLSTRTDRPVTQNPVIDPPSTARRKALSEDLAEALATFALASVEEDMPIIEPVSETNTPRTETAATCQLKSTKRRTKSNGVAIAIVFICLFRYARAPVAM</sequence>
<feature type="transmembrane region" description="Helical" evidence="2">
    <location>
        <begin position="78"/>
        <end position="94"/>
    </location>
</feature>
<gene>
    <name evidence="3" type="ORF">SDC9_158780</name>
</gene>
<reference evidence="3" key="1">
    <citation type="submission" date="2019-08" db="EMBL/GenBank/DDBJ databases">
        <authorList>
            <person name="Kucharzyk K."/>
            <person name="Murdoch R.W."/>
            <person name="Higgins S."/>
            <person name="Loffler F."/>
        </authorList>
    </citation>
    <scope>NUCLEOTIDE SEQUENCE</scope>
</reference>
<keyword evidence="2" id="KW-0812">Transmembrane</keyword>
<keyword evidence="2" id="KW-1133">Transmembrane helix</keyword>
<evidence type="ECO:0000313" key="3">
    <source>
        <dbReference type="EMBL" id="MPN11477.1"/>
    </source>
</evidence>
<accession>A0A645FB48</accession>
<evidence type="ECO:0000256" key="2">
    <source>
        <dbReference type="SAM" id="Phobius"/>
    </source>
</evidence>
<proteinExistence type="predicted"/>
<feature type="region of interest" description="Disordered" evidence="1">
    <location>
        <begin position="1"/>
        <end position="23"/>
    </location>
</feature>
<dbReference type="EMBL" id="VSSQ01057694">
    <property type="protein sequence ID" value="MPN11477.1"/>
    <property type="molecule type" value="Genomic_DNA"/>
</dbReference>